<evidence type="ECO:0000259" key="5">
    <source>
        <dbReference type="Pfam" id="PF22048"/>
    </source>
</evidence>
<accession>A0A7S2JXS9</accession>
<reference evidence="6" key="1">
    <citation type="submission" date="2021-01" db="EMBL/GenBank/DDBJ databases">
        <authorList>
            <person name="Corre E."/>
            <person name="Pelletier E."/>
            <person name="Niang G."/>
            <person name="Scheremetjew M."/>
            <person name="Finn R."/>
            <person name="Kale V."/>
            <person name="Holt S."/>
            <person name="Cochrane G."/>
            <person name="Meng A."/>
            <person name="Brown T."/>
            <person name="Cohen L."/>
        </authorList>
    </citation>
    <scope>NUCLEOTIDE SEQUENCE</scope>
    <source>
        <strain evidence="6">B650</strain>
    </source>
</reference>
<evidence type="ECO:0000256" key="1">
    <source>
        <dbReference type="ARBA" id="ARBA00008296"/>
    </source>
</evidence>
<dbReference type="InterPro" id="IPR010422">
    <property type="entry name" value="Ccdc124/Oxs1"/>
</dbReference>
<dbReference type="PANTHER" id="PTHR21680:SF0">
    <property type="entry name" value="COILED-COIL DOMAIN-CONTAINING PROTEIN 124"/>
    <property type="match status" value="1"/>
</dbReference>
<feature type="domain" description="Coiled-coil" evidence="4">
    <location>
        <begin position="199"/>
        <end position="274"/>
    </location>
</feature>
<protein>
    <recommendedName>
        <fullName evidence="7">HMG box domain-containing protein</fullName>
    </recommendedName>
</protein>
<evidence type="ECO:0000259" key="4">
    <source>
        <dbReference type="Pfam" id="PF06244"/>
    </source>
</evidence>
<dbReference type="PANTHER" id="PTHR21680">
    <property type="entry name" value="COILED-COIL DOMAIN-CONTAINING PROTEIN 124"/>
    <property type="match status" value="1"/>
</dbReference>
<feature type="domain" description="LSO1/LSO2" evidence="5">
    <location>
        <begin position="11"/>
        <end position="79"/>
    </location>
</feature>
<dbReference type="InterPro" id="IPR054414">
    <property type="entry name" value="Ccdc124/Oxs1_C"/>
</dbReference>
<comment type="similarity">
    <text evidence="1">Belongs to the CCDC124 family.</text>
</comment>
<dbReference type="InterPro" id="IPR054413">
    <property type="entry name" value="LSO1/2"/>
</dbReference>
<evidence type="ECO:0000256" key="2">
    <source>
        <dbReference type="ARBA" id="ARBA00023054"/>
    </source>
</evidence>
<gene>
    <name evidence="6" type="ORF">LDAN0321_LOCUS2656</name>
</gene>
<feature type="compositionally biased region" description="Low complexity" evidence="3">
    <location>
        <begin position="14"/>
        <end position="31"/>
    </location>
</feature>
<dbReference type="SUPFAM" id="SSF47095">
    <property type="entry name" value="HMG-box"/>
    <property type="match status" value="1"/>
</dbReference>
<dbReference type="Pfam" id="PF22048">
    <property type="entry name" value="LSO1_2-like"/>
    <property type="match status" value="1"/>
</dbReference>
<dbReference type="GO" id="GO:0003713">
    <property type="term" value="F:transcription coactivator activity"/>
    <property type="evidence" value="ECO:0007669"/>
    <property type="project" value="TreeGrafter"/>
</dbReference>
<dbReference type="Pfam" id="PF06244">
    <property type="entry name" value="Ccdc124"/>
    <property type="match status" value="1"/>
</dbReference>
<dbReference type="InterPro" id="IPR036910">
    <property type="entry name" value="HMG_box_dom_sf"/>
</dbReference>
<feature type="compositionally biased region" description="Basic and acidic residues" evidence="3">
    <location>
        <begin position="131"/>
        <end position="151"/>
    </location>
</feature>
<dbReference type="AlphaFoldDB" id="A0A7S2JXS9"/>
<keyword evidence="2" id="KW-0175">Coiled coil</keyword>
<evidence type="ECO:0008006" key="7">
    <source>
        <dbReference type="Google" id="ProtNLM"/>
    </source>
</evidence>
<dbReference type="GO" id="GO:0006366">
    <property type="term" value="P:transcription by RNA polymerase II"/>
    <property type="evidence" value="ECO:0007669"/>
    <property type="project" value="TreeGrafter"/>
</dbReference>
<proteinExistence type="inferred from homology"/>
<feature type="region of interest" description="Disordered" evidence="3">
    <location>
        <begin position="1"/>
        <end position="161"/>
    </location>
</feature>
<sequence>MGKPKGGVNEKVAKANAKKAANQAVKDAQAATQRENEARQEWSKGANNRGAARAEAEASKLEEQRRKREQKAALMAAEEAELAGASGVKKAVGSGQKAKAAGKKKSKKKDNDLSLLEDALVSGADKKAKKAKADKLKREREQAEAQRKKQEAAAAAQEGQYVDPLMANTNAMIGNMDDMDHPDTNGEGALVGRAANRAIAEMGASGIDAALGTLSVSGGKPDAHPEKRMKAAYLEFEEKMLPIVKEEYPGLRLSQYKEKIFAMWKKSPENPMNQQQ</sequence>
<evidence type="ECO:0000313" key="6">
    <source>
        <dbReference type="EMBL" id="CAD9560652.1"/>
    </source>
</evidence>
<organism evidence="6">
    <name type="scientific">Leptocylindrus danicus</name>
    <dbReference type="NCBI Taxonomy" id="163516"/>
    <lineage>
        <taxon>Eukaryota</taxon>
        <taxon>Sar</taxon>
        <taxon>Stramenopiles</taxon>
        <taxon>Ochrophyta</taxon>
        <taxon>Bacillariophyta</taxon>
        <taxon>Coscinodiscophyceae</taxon>
        <taxon>Chaetocerotophycidae</taxon>
        <taxon>Leptocylindrales</taxon>
        <taxon>Leptocylindraceae</taxon>
        <taxon>Leptocylindrus</taxon>
    </lineage>
</organism>
<feature type="compositionally biased region" description="Low complexity" evidence="3">
    <location>
        <begin position="72"/>
        <end position="99"/>
    </location>
</feature>
<evidence type="ECO:0000256" key="3">
    <source>
        <dbReference type="SAM" id="MobiDB-lite"/>
    </source>
</evidence>
<dbReference type="GO" id="GO:0005634">
    <property type="term" value="C:nucleus"/>
    <property type="evidence" value="ECO:0007669"/>
    <property type="project" value="TreeGrafter"/>
</dbReference>
<dbReference type="EMBL" id="HBGY01004403">
    <property type="protein sequence ID" value="CAD9560652.1"/>
    <property type="molecule type" value="Transcribed_RNA"/>
</dbReference>
<name>A0A7S2JXS9_9STRA</name>
<feature type="compositionally biased region" description="Basic and acidic residues" evidence="3">
    <location>
        <begin position="52"/>
        <end position="66"/>
    </location>
</feature>